<dbReference type="Pfam" id="PF13177">
    <property type="entry name" value="DNA_pol3_delta2"/>
    <property type="match status" value="1"/>
</dbReference>
<comment type="similarity">
    <text evidence="1">Belongs to the DnaX/STICHEL family.</text>
</comment>
<evidence type="ECO:0000256" key="3">
    <source>
        <dbReference type="ARBA" id="ARBA00022723"/>
    </source>
</evidence>
<feature type="compositionally biased region" description="Acidic residues" evidence="10">
    <location>
        <begin position="611"/>
        <end position="623"/>
    </location>
</feature>
<keyword evidence="13" id="KW-1185">Reference proteome</keyword>
<evidence type="ECO:0000313" key="13">
    <source>
        <dbReference type="Proteomes" id="UP000051581"/>
    </source>
</evidence>
<evidence type="ECO:0000256" key="10">
    <source>
        <dbReference type="SAM" id="MobiDB-lite"/>
    </source>
</evidence>
<evidence type="ECO:0000313" key="12">
    <source>
        <dbReference type="EMBL" id="KRK90067.1"/>
    </source>
</evidence>
<dbReference type="InterPro" id="IPR050238">
    <property type="entry name" value="DNA_Rep/Repair_Clamp_Loader"/>
</dbReference>
<dbReference type="PANTHER" id="PTHR11669">
    <property type="entry name" value="REPLICATION FACTOR C / DNA POLYMERASE III GAMMA-TAU SUBUNIT"/>
    <property type="match status" value="1"/>
</dbReference>
<evidence type="ECO:0000256" key="1">
    <source>
        <dbReference type="ARBA" id="ARBA00006360"/>
    </source>
</evidence>
<keyword evidence="6" id="KW-0067">ATP-binding</keyword>
<dbReference type="InterPro" id="IPR008921">
    <property type="entry name" value="DNA_pol3_clamp-load_cplx_C"/>
</dbReference>
<dbReference type="Proteomes" id="UP000051581">
    <property type="component" value="Unassembled WGS sequence"/>
</dbReference>
<comment type="caution">
    <text evidence="12">The sequence shown here is derived from an EMBL/GenBank/DDBJ whole genome shotgun (WGS) entry which is preliminary data.</text>
</comment>
<dbReference type="GO" id="GO:0003677">
    <property type="term" value="F:DNA binding"/>
    <property type="evidence" value="ECO:0007669"/>
    <property type="project" value="InterPro"/>
</dbReference>
<dbReference type="Gene3D" id="1.20.272.10">
    <property type="match status" value="1"/>
</dbReference>
<evidence type="ECO:0000256" key="7">
    <source>
        <dbReference type="ARBA" id="ARBA00022932"/>
    </source>
</evidence>
<keyword evidence="7" id="KW-0239">DNA-directed DNA polymerase</keyword>
<organism evidence="12 13">
    <name type="scientific">Lentilactobacillus sunkii DSM 19904</name>
    <dbReference type="NCBI Taxonomy" id="1423808"/>
    <lineage>
        <taxon>Bacteria</taxon>
        <taxon>Bacillati</taxon>
        <taxon>Bacillota</taxon>
        <taxon>Bacilli</taxon>
        <taxon>Lactobacillales</taxon>
        <taxon>Lactobacillaceae</taxon>
        <taxon>Lentilactobacillus</taxon>
    </lineage>
</organism>
<name>A0A0R1L8P7_9LACO</name>
<feature type="region of interest" description="Disordered" evidence="10">
    <location>
        <begin position="455"/>
        <end position="474"/>
    </location>
</feature>
<evidence type="ECO:0000259" key="11">
    <source>
        <dbReference type="SMART" id="SM00382"/>
    </source>
</evidence>
<dbReference type="FunFam" id="3.40.50.300:FF:000014">
    <property type="entry name" value="DNA polymerase III subunit gamma/tau"/>
    <property type="match status" value="1"/>
</dbReference>
<feature type="coiled-coil region" evidence="9">
    <location>
        <begin position="428"/>
        <end position="455"/>
    </location>
</feature>
<dbReference type="PRINTS" id="PR00300">
    <property type="entry name" value="CLPPROTEASEA"/>
</dbReference>
<dbReference type="InterPro" id="IPR003593">
    <property type="entry name" value="AAA+_ATPase"/>
</dbReference>
<keyword evidence="7" id="KW-0548">Nucleotidyltransferase</keyword>
<gene>
    <name evidence="12" type="ORF">FD17_GL000308</name>
</gene>
<dbReference type="NCBIfam" id="TIGR02397">
    <property type="entry name" value="dnaX_nterm"/>
    <property type="match status" value="1"/>
</dbReference>
<evidence type="ECO:0000256" key="8">
    <source>
        <dbReference type="ARBA" id="ARBA00049244"/>
    </source>
</evidence>
<dbReference type="PANTHER" id="PTHR11669:SF0">
    <property type="entry name" value="PROTEIN STICHEL-LIKE 2"/>
    <property type="match status" value="1"/>
</dbReference>
<dbReference type="AlphaFoldDB" id="A0A0R1L8P7"/>
<feature type="compositionally biased region" description="Basic and acidic residues" evidence="10">
    <location>
        <begin position="589"/>
        <end position="610"/>
    </location>
</feature>
<dbReference type="PATRIC" id="fig|1423808.3.peg.306"/>
<dbReference type="InterPro" id="IPR012763">
    <property type="entry name" value="DNA_pol_III_sug/sutau_N"/>
</dbReference>
<feature type="domain" description="AAA+ ATPase" evidence="11">
    <location>
        <begin position="84"/>
        <end position="226"/>
    </location>
</feature>
<dbReference type="EMBL" id="AZEA01000001">
    <property type="protein sequence ID" value="KRK90067.1"/>
    <property type="molecule type" value="Genomic_DNA"/>
</dbReference>
<keyword evidence="5" id="KW-0862">Zinc</keyword>
<dbReference type="GO" id="GO:0046872">
    <property type="term" value="F:metal ion binding"/>
    <property type="evidence" value="ECO:0007669"/>
    <property type="project" value="UniProtKB-KW"/>
</dbReference>
<dbReference type="SUPFAM" id="SSF52540">
    <property type="entry name" value="P-loop containing nucleoside triphosphate hydrolases"/>
    <property type="match status" value="1"/>
</dbReference>
<dbReference type="InterPro" id="IPR001270">
    <property type="entry name" value="ClpA/B"/>
</dbReference>
<dbReference type="Gene3D" id="1.10.8.60">
    <property type="match status" value="1"/>
</dbReference>
<dbReference type="Pfam" id="PF22608">
    <property type="entry name" value="DNAX_ATPase_lid"/>
    <property type="match status" value="1"/>
</dbReference>
<dbReference type="GO" id="GO:0009360">
    <property type="term" value="C:DNA polymerase III complex"/>
    <property type="evidence" value="ECO:0007669"/>
    <property type="project" value="InterPro"/>
</dbReference>
<evidence type="ECO:0000256" key="4">
    <source>
        <dbReference type="ARBA" id="ARBA00022741"/>
    </source>
</evidence>
<dbReference type="SMART" id="SM00382">
    <property type="entry name" value="AAA"/>
    <property type="match status" value="1"/>
</dbReference>
<dbReference type="GO" id="GO:0006261">
    <property type="term" value="P:DNA-templated DNA replication"/>
    <property type="evidence" value="ECO:0007669"/>
    <property type="project" value="TreeGrafter"/>
</dbReference>
<accession>A0A0R1L8P7</accession>
<dbReference type="EC" id="2.7.7.7" evidence="2"/>
<feature type="region of interest" description="Disordered" evidence="10">
    <location>
        <begin position="589"/>
        <end position="628"/>
    </location>
</feature>
<dbReference type="Gene3D" id="3.40.50.300">
    <property type="entry name" value="P-loop containing nucleotide triphosphate hydrolases"/>
    <property type="match status" value="1"/>
</dbReference>
<dbReference type="FunFam" id="1.10.8.60:FF:000013">
    <property type="entry name" value="DNA polymerase III subunit gamma/tau"/>
    <property type="match status" value="1"/>
</dbReference>
<keyword evidence="7" id="KW-0808">Transferase</keyword>
<dbReference type="CDD" id="cd18137">
    <property type="entry name" value="HLD_clamp_pol_III_gamma_tau"/>
    <property type="match status" value="1"/>
</dbReference>
<evidence type="ECO:0000256" key="6">
    <source>
        <dbReference type="ARBA" id="ARBA00022840"/>
    </source>
</evidence>
<sequence>MLGAFFWRKLLDKRLSLIALWLDSSYNYLDVPFEKLAVWQLFLEGLVMSYQALYRVWRPQRFDEIVGQSVITRTLKNALITKQTSHAYLFTGPRGTGKTSAAKIFAKAVNCHYLKDGEPCNKCETCKAINEGSLNDVIEIDAASNNGVEEIRDIRDKAKYAPTQADYKVYIIDEVHMLSTGAFNALLKTLEEPPANVIFILATTEPHKIPATIISRTQKFDFKRIKPKDILERMEYILDQKKVEYDDKALKLIAKAAEGGMRDALSILDQAMSYGDNKITYDNALLVTGSVTNELLTTYMKQVVANDTKSALITIQKILDEGKDASRFIEDLTSYCQDILLYQQDPGIVEEMELGIIDDQFKKLSGQITDQEIYQIINELNDISNSLRFTAHPDVYLEVLTVKITHLDSNSQSNTSTNSQPAATTAVNPEVNAEIQQLTQEVAKLKSELDAIKQAPDAQSSAVSTPEPAKPSQAHTMDNHIELAKIYPILGKATRKQLNQFKEVWPDLMKALSVTQRAVMHVSSPVAASSGGVIVAFEYPFLYQKAQGDTDLKDALENNLDRIVGKAPQIVFVPENQWPDIRHEYLTNHRDKLKNATPKEAKADDPKADPADDSSNDPVEQDSESQPVVKKAAELFGTDILDIKDD</sequence>
<evidence type="ECO:0000256" key="9">
    <source>
        <dbReference type="SAM" id="Coils"/>
    </source>
</evidence>
<keyword evidence="3" id="KW-0479">Metal-binding</keyword>
<dbReference type="SUPFAM" id="SSF48019">
    <property type="entry name" value="post-AAA+ oligomerization domain-like"/>
    <property type="match status" value="1"/>
</dbReference>
<evidence type="ECO:0000256" key="2">
    <source>
        <dbReference type="ARBA" id="ARBA00012417"/>
    </source>
</evidence>
<dbReference type="InterPro" id="IPR027417">
    <property type="entry name" value="P-loop_NTPase"/>
</dbReference>
<keyword evidence="9" id="KW-0175">Coiled coil</keyword>
<dbReference type="NCBIfam" id="NF004046">
    <property type="entry name" value="PRK05563.1"/>
    <property type="match status" value="1"/>
</dbReference>
<dbReference type="CDD" id="cd00009">
    <property type="entry name" value="AAA"/>
    <property type="match status" value="1"/>
</dbReference>
<protein>
    <recommendedName>
        <fullName evidence="2">DNA-directed DNA polymerase</fullName>
        <ecNumber evidence="2">2.7.7.7</ecNumber>
    </recommendedName>
</protein>
<dbReference type="InterPro" id="IPR045085">
    <property type="entry name" value="HLD_clamp_pol_III_gamma_tau"/>
</dbReference>
<reference evidence="12 13" key="1">
    <citation type="journal article" date="2015" name="Genome Announc.">
        <title>Expanding the biotechnology potential of lactobacilli through comparative genomics of 213 strains and associated genera.</title>
        <authorList>
            <person name="Sun Z."/>
            <person name="Harris H.M."/>
            <person name="McCann A."/>
            <person name="Guo C."/>
            <person name="Argimon S."/>
            <person name="Zhang W."/>
            <person name="Yang X."/>
            <person name="Jeffery I.B."/>
            <person name="Cooney J.C."/>
            <person name="Kagawa T.F."/>
            <person name="Liu W."/>
            <person name="Song Y."/>
            <person name="Salvetti E."/>
            <person name="Wrobel A."/>
            <person name="Rasinkangas P."/>
            <person name="Parkhill J."/>
            <person name="Rea M.C."/>
            <person name="O'Sullivan O."/>
            <person name="Ritari J."/>
            <person name="Douillard F.P."/>
            <person name="Paul Ross R."/>
            <person name="Yang R."/>
            <person name="Briner A.E."/>
            <person name="Felis G.E."/>
            <person name="de Vos W.M."/>
            <person name="Barrangou R."/>
            <person name="Klaenhammer T.R."/>
            <person name="Caufield P.W."/>
            <person name="Cui Y."/>
            <person name="Zhang H."/>
            <person name="O'Toole P.W."/>
        </authorList>
    </citation>
    <scope>NUCLEOTIDE SEQUENCE [LARGE SCALE GENOMIC DNA]</scope>
    <source>
        <strain evidence="12 13">DSM 19904</strain>
    </source>
</reference>
<evidence type="ECO:0000256" key="5">
    <source>
        <dbReference type="ARBA" id="ARBA00022833"/>
    </source>
</evidence>
<dbReference type="GO" id="GO:0005524">
    <property type="term" value="F:ATP binding"/>
    <property type="evidence" value="ECO:0007669"/>
    <property type="project" value="UniProtKB-KW"/>
</dbReference>
<comment type="catalytic activity">
    <reaction evidence="8">
        <text>DNA(n) + a 2'-deoxyribonucleoside 5'-triphosphate = DNA(n+1) + diphosphate</text>
        <dbReference type="Rhea" id="RHEA:22508"/>
        <dbReference type="Rhea" id="RHEA-COMP:17339"/>
        <dbReference type="Rhea" id="RHEA-COMP:17340"/>
        <dbReference type="ChEBI" id="CHEBI:33019"/>
        <dbReference type="ChEBI" id="CHEBI:61560"/>
        <dbReference type="ChEBI" id="CHEBI:173112"/>
        <dbReference type="EC" id="2.7.7.7"/>
    </reaction>
</comment>
<proteinExistence type="inferred from homology"/>
<dbReference type="GO" id="GO:0003887">
    <property type="term" value="F:DNA-directed DNA polymerase activity"/>
    <property type="evidence" value="ECO:0007669"/>
    <property type="project" value="UniProtKB-KW"/>
</dbReference>
<keyword evidence="4" id="KW-0547">Nucleotide-binding</keyword>